<keyword evidence="2" id="KW-1185">Reference proteome</keyword>
<protein>
    <submittedName>
        <fullName evidence="1">DUF1934 domain-containing protein</fullName>
    </submittedName>
</protein>
<dbReference type="Gene3D" id="2.40.128.20">
    <property type="match status" value="1"/>
</dbReference>
<dbReference type="Proteomes" id="UP001597191">
    <property type="component" value="Unassembled WGS sequence"/>
</dbReference>
<evidence type="ECO:0000313" key="1">
    <source>
        <dbReference type="EMBL" id="MFD1410371.1"/>
    </source>
</evidence>
<dbReference type="InterPro" id="IPR015231">
    <property type="entry name" value="DUF1934"/>
</dbReference>
<comment type="caution">
    <text evidence="1">The sequence shown here is derived from an EMBL/GenBank/DDBJ whole genome shotgun (WGS) entry which is preliminary data.</text>
</comment>
<dbReference type="EMBL" id="JBHTOH010000014">
    <property type="protein sequence ID" value="MFD1410371.1"/>
    <property type="molecule type" value="Genomic_DNA"/>
</dbReference>
<dbReference type="SUPFAM" id="SSF50814">
    <property type="entry name" value="Lipocalins"/>
    <property type="match status" value="1"/>
</dbReference>
<accession>A0ABW4BJF2</accession>
<reference evidence="2" key="1">
    <citation type="journal article" date="2019" name="Int. J. Syst. Evol. Microbiol.">
        <title>The Global Catalogue of Microorganisms (GCM) 10K type strain sequencing project: providing services to taxonomists for standard genome sequencing and annotation.</title>
        <authorList>
            <consortium name="The Broad Institute Genomics Platform"/>
            <consortium name="The Broad Institute Genome Sequencing Center for Infectious Disease"/>
            <person name="Wu L."/>
            <person name="Ma J."/>
        </authorList>
    </citation>
    <scope>NUCLEOTIDE SEQUENCE [LARGE SCALE GENOMIC DNA]</scope>
    <source>
        <strain evidence="2">CCM 8937</strain>
    </source>
</reference>
<dbReference type="Pfam" id="PF09148">
    <property type="entry name" value="DUF1934"/>
    <property type="match status" value="1"/>
</dbReference>
<name>A0ABW4BJF2_9LACO</name>
<dbReference type="RefSeq" id="WP_125646645.1">
    <property type="nucleotide sequence ID" value="NZ_JBHTOH010000014.1"/>
</dbReference>
<evidence type="ECO:0000313" key="2">
    <source>
        <dbReference type="Proteomes" id="UP001597191"/>
    </source>
</evidence>
<proteinExistence type="predicted"/>
<sequence>MVPHTAIQVQLTTKIDQGGVIETHQFTETGELTQKGTTLYLRYQEHQGEQPAVPVTFKLQTDQLLLTRGTTELRSQLLFQEQQTTTGQYQTVYGNLALTTQTTKFQVELDLPHLTGQIAVDYQLFSGDNLLGKYELRLIFNK</sequence>
<dbReference type="InterPro" id="IPR012674">
    <property type="entry name" value="Calycin"/>
</dbReference>
<organism evidence="1 2">
    <name type="scientific">Lapidilactobacillus gannanensis</name>
    <dbReference type="NCBI Taxonomy" id="2486002"/>
    <lineage>
        <taxon>Bacteria</taxon>
        <taxon>Bacillati</taxon>
        <taxon>Bacillota</taxon>
        <taxon>Bacilli</taxon>
        <taxon>Lactobacillales</taxon>
        <taxon>Lactobacillaceae</taxon>
        <taxon>Lapidilactobacillus</taxon>
    </lineage>
</organism>
<gene>
    <name evidence="1" type="ORF">ACFQ4R_01870</name>
</gene>